<protein>
    <submittedName>
        <fullName evidence="1">Protein Daple</fullName>
    </submittedName>
</protein>
<dbReference type="EMBL" id="SCEB01003289">
    <property type="protein sequence ID" value="RXM94519.1"/>
    <property type="molecule type" value="Genomic_DNA"/>
</dbReference>
<dbReference type="SUPFAM" id="SSF116907">
    <property type="entry name" value="Hook domain"/>
    <property type="match status" value="1"/>
</dbReference>
<name>A0A444V298_ACIRT</name>
<dbReference type="Gene3D" id="1.10.418.10">
    <property type="entry name" value="Calponin-like domain"/>
    <property type="match status" value="1"/>
</dbReference>
<keyword evidence="2" id="KW-1185">Reference proteome</keyword>
<evidence type="ECO:0000313" key="2">
    <source>
        <dbReference type="Proteomes" id="UP000289886"/>
    </source>
</evidence>
<dbReference type="GO" id="GO:0008017">
    <property type="term" value="F:microtubule binding"/>
    <property type="evidence" value="ECO:0007669"/>
    <property type="project" value="TreeGrafter"/>
</dbReference>
<evidence type="ECO:0000313" key="1">
    <source>
        <dbReference type="EMBL" id="RXM94519.1"/>
    </source>
</evidence>
<dbReference type="AlphaFoldDB" id="A0A444V298"/>
<dbReference type="GO" id="GO:0005813">
    <property type="term" value="C:centrosome"/>
    <property type="evidence" value="ECO:0007669"/>
    <property type="project" value="TreeGrafter"/>
</dbReference>
<dbReference type="GO" id="GO:0051959">
    <property type="term" value="F:dynein light intermediate chain binding"/>
    <property type="evidence" value="ECO:0007669"/>
    <property type="project" value="TreeGrafter"/>
</dbReference>
<gene>
    <name evidence="1" type="ORF">EOD39_17905</name>
</gene>
<dbReference type="Proteomes" id="UP000289886">
    <property type="component" value="Unassembled WGS sequence"/>
</dbReference>
<dbReference type="InterPro" id="IPR036872">
    <property type="entry name" value="CH_dom_sf"/>
</dbReference>
<organism evidence="1 2">
    <name type="scientific">Acipenser ruthenus</name>
    <name type="common">Sterlet sturgeon</name>
    <dbReference type="NCBI Taxonomy" id="7906"/>
    <lineage>
        <taxon>Eukaryota</taxon>
        <taxon>Metazoa</taxon>
        <taxon>Chordata</taxon>
        <taxon>Craniata</taxon>
        <taxon>Vertebrata</taxon>
        <taxon>Euteleostomi</taxon>
        <taxon>Actinopterygii</taxon>
        <taxon>Chondrostei</taxon>
        <taxon>Acipenseriformes</taxon>
        <taxon>Acipenseridae</taxon>
        <taxon>Acipenser</taxon>
    </lineage>
</organism>
<comment type="caution">
    <text evidence="1">The sequence shown here is derived from an EMBL/GenBank/DDBJ whole genome shotgun (WGS) entry which is preliminary data.</text>
</comment>
<accession>A0A444V298</accession>
<dbReference type="GO" id="GO:0030705">
    <property type="term" value="P:cytoskeleton-dependent intracellular transport"/>
    <property type="evidence" value="ECO:0007669"/>
    <property type="project" value="TreeGrafter"/>
</dbReference>
<dbReference type="GO" id="GO:0031122">
    <property type="term" value="P:cytoplasmic microtubule organization"/>
    <property type="evidence" value="ECO:0007669"/>
    <property type="project" value="TreeGrafter"/>
</dbReference>
<sequence>MCYNVNVSLNLISYFKPVSPEKSLETKGSLVKTFGPLGTGDEDKLSMYLDLVDGVFLNKIMLKISQYQSKMTENGFFIAILDTPMVVSALCLMVKTFGPLGTGDEDKLSMYLDLVDGVFLNKIMLKIDPSPTNQRVNRNVNNDVNLRIQNLTILVRHIKNYYQEIKRKSFCADN</sequence>
<reference evidence="1 2" key="1">
    <citation type="submission" date="2019-01" db="EMBL/GenBank/DDBJ databases">
        <title>Draft Genome and Complete Hox-Cluster Characterization of the Sterlet Sturgeon (Acipenser ruthenus).</title>
        <authorList>
            <person name="Wei Q."/>
        </authorList>
    </citation>
    <scope>NUCLEOTIDE SEQUENCE [LARGE SCALE GENOMIC DNA]</scope>
    <source>
        <strain evidence="1">WHYD16114868_AA</strain>
        <tissue evidence="1">Blood</tissue>
    </source>
</reference>
<dbReference type="GO" id="GO:0005737">
    <property type="term" value="C:cytoplasm"/>
    <property type="evidence" value="ECO:0007669"/>
    <property type="project" value="TreeGrafter"/>
</dbReference>
<dbReference type="PANTHER" id="PTHR18947:SF31">
    <property type="entry name" value="PROTEIN DAPLE"/>
    <property type="match status" value="1"/>
</dbReference>
<dbReference type="PANTHER" id="PTHR18947">
    <property type="entry name" value="HOOK PROTEINS"/>
    <property type="match status" value="1"/>
</dbReference>
<proteinExistence type="predicted"/>